<dbReference type="InterPro" id="IPR009476">
    <property type="entry name" value="DUF1097"/>
</dbReference>
<evidence type="ECO:0000313" key="2">
    <source>
        <dbReference type="EMBL" id="USD22847.1"/>
    </source>
</evidence>
<dbReference type="RefSeq" id="WP_252085200.1">
    <property type="nucleotide sequence ID" value="NZ_CP092418.1"/>
</dbReference>
<dbReference type="Proteomes" id="UP001055658">
    <property type="component" value="Chromosome"/>
</dbReference>
<feature type="transmembrane region" description="Helical" evidence="1">
    <location>
        <begin position="141"/>
        <end position="162"/>
    </location>
</feature>
<evidence type="ECO:0000256" key="1">
    <source>
        <dbReference type="SAM" id="Phobius"/>
    </source>
</evidence>
<dbReference type="Pfam" id="PF06496">
    <property type="entry name" value="DUF1097"/>
    <property type="match status" value="1"/>
</dbReference>
<keyword evidence="1" id="KW-0472">Membrane</keyword>
<accession>A0ABY4VK54</accession>
<evidence type="ECO:0000313" key="3">
    <source>
        <dbReference type="Proteomes" id="UP001055658"/>
    </source>
</evidence>
<name>A0ABY4VK54_9GAMM</name>
<feature type="transmembrane region" description="Helical" evidence="1">
    <location>
        <begin position="25"/>
        <end position="55"/>
    </location>
</feature>
<organism evidence="2 3">
    <name type="scientific">Microbulbifer variabilis</name>
    <dbReference type="NCBI Taxonomy" id="266805"/>
    <lineage>
        <taxon>Bacteria</taxon>
        <taxon>Pseudomonadati</taxon>
        <taxon>Pseudomonadota</taxon>
        <taxon>Gammaproteobacteria</taxon>
        <taxon>Cellvibrionales</taxon>
        <taxon>Microbulbiferaceae</taxon>
        <taxon>Microbulbifer</taxon>
    </lineage>
</organism>
<reference evidence="2" key="1">
    <citation type="submission" date="2022-02" db="EMBL/GenBank/DDBJ databases">
        <title>Coral-associated bacteria.</title>
        <authorList>
            <person name="Tang K."/>
            <person name="Wang X."/>
        </authorList>
    </citation>
    <scope>NUCLEOTIDE SEQUENCE</scope>
    <source>
        <strain evidence="2">SCSIO 43006</strain>
    </source>
</reference>
<keyword evidence="3" id="KW-1185">Reference proteome</keyword>
<proteinExistence type="predicted"/>
<sequence length="175" mass="17935">MNSVTESLEHSNGQSQERLFTGLRIFLSASLAIVAAQLVGVPSWVAALGAVTYFARGGSLRSGGYNLACAVTGLGLGLVAIVGTAGWQLEQPWLALPTALLLSAIGAWAMGLVTGVGNIISYGIGILIAFTAQQPISLDGYFLLITAAVLGAIVAGLVDFIWPGKLFISGSAKSK</sequence>
<keyword evidence="1" id="KW-0812">Transmembrane</keyword>
<feature type="transmembrane region" description="Helical" evidence="1">
    <location>
        <begin position="99"/>
        <end position="129"/>
    </location>
</feature>
<dbReference type="EMBL" id="CP092418">
    <property type="protein sequence ID" value="USD22847.1"/>
    <property type="molecule type" value="Genomic_DNA"/>
</dbReference>
<feature type="transmembrane region" description="Helical" evidence="1">
    <location>
        <begin position="67"/>
        <end position="87"/>
    </location>
</feature>
<gene>
    <name evidence="2" type="ORF">MJO52_06830</name>
</gene>
<protein>
    <submittedName>
        <fullName evidence="2">DUF1097 domain-containing protein</fullName>
    </submittedName>
</protein>
<keyword evidence="1" id="KW-1133">Transmembrane helix</keyword>